<accession>A0A5D2K831</accession>
<dbReference type="Pfam" id="PF00481">
    <property type="entry name" value="PP2C"/>
    <property type="match status" value="1"/>
</dbReference>
<feature type="domain" description="PPM-type phosphatase" evidence="1">
    <location>
        <begin position="1"/>
        <end position="116"/>
    </location>
</feature>
<sequence length="163" mass="17566">MENPATSNKSDNQLQQTLLRFILRLLPVKNGRANGILSKLVAVPEISIARLTPSHLFFVVASDGVFEFLSSQTVVNMAAAYKDPSDACAAIAGDSYKCWLELENRTDDITIIIVQIKGPSNSGVGTTDSEVHSRPCQIGGSMNQSTAIVPPLMHQRPLESDVG</sequence>
<name>A0A5D2K831_GOSTO</name>
<dbReference type="PROSITE" id="PS51746">
    <property type="entry name" value="PPM_2"/>
    <property type="match status" value="1"/>
</dbReference>
<evidence type="ECO:0000259" key="1">
    <source>
        <dbReference type="PROSITE" id="PS51746"/>
    </source>
</evidence>
<dbReference type="AlphaFoldDB" id="A0A5D2K831"/>
<dbReference type="InterPro" id="IPR036457">
    <property type="entry name" value="PPM-type-like_dom_sf"/>
</dbReference>
<dbReference type="EMBL" id="CM017629">
    <property type="protein sequence ID" value="TYH63291.1"/>
    <property type="molecule type" value="Genomic_DNA"/>
</dbReference>
<gene>
    <name evidence="2" type="ORF">ES332_D07G181600v1</name>
</gene>
<evidence type="ECO:0000313" key="2">
    <source>
        <dbReference type="EMBL" id="TYH63291.1"/>
    </source>
</evidence>
<dbReference type="SUPFAM" id="SSF81606">
    <property type="entry name" value="PP2C-like"/>
    <property type="match status" value="1"/>
</dbReference>
<reference evidence="2 3" key="1">
    <citation type="submission" date="2019-07" db="EMBL/GenBank/DDBJ databases">
        <title>WGS assembly of Gossypium tomentosum.</title>
        <authorList>
            <person name="Chen Z.J."/>
            <person name="Sreedasyam A."/>
            <person name="Ando A."/>
            <person name="Song Q."/>
            <person name="De L."/>
            <person name="Hulse-Kemp A."/>
            <person name="Ding M."/>
            <person name="Ye W."/>
            <person name="Kirkbride R."/>
            <person name="Jenkins J."/>
            <person name="Plott C."/>
            <person name="Lovell J."/>
            <person name="Lin Y.-M."/>
            <person name="Vaughn R."/>
            <person name="Liu B."/>
            <person name="Li W."/>
            <person name="Simpson S."/>
            <person name="Scheffler B."/>
            <person name="Saski C."/>
            <person name="Grover C."/>
            <person name="Hu G."/>
            <person name="Conover J."/>
            <person name="Carlson J."/>
            <person name="Shu S."/>
            <person name="Boston L."/>
            <person name="Williams M."/>
            <person name="Peterson D."/>
            <person name="Mcgee K."/>
            <person name="Jones D."/>
            <person name="Wendel J."/>
            <person name="Stelly D."/>
            <person name="Grimwood J."/>
            <person name="Schmutz J."/>
        </authorList>
    </citation>
    <scope>NUCLEOTIDE SEQUENCE [LARGE SCALE GENOMIC DNA]</scope>
    <source>
        <strain evidence="2">7179.01</strain>
    </source>
</reference>
<dbReference type="Gene3D" id="3.60.40.10">
    <property type="entry name" value="PPM-type phosphatase domain"/>
    <property type="match status" value="1"/>
</dbReference>
<evidence type="ECO:0000313" key="3">
    <source>
        <dbReference type="Proteomes" id="UP000322667"/>
    </source>
</evidence>
<proteinExistence type="predicted"/>
<protein>
    <recommendedName>
        <fullName evidence="1">PPM-type phosphatase domain-containing protein</fullName>
    </recommendedName>
</protein>
<keyword evidence="3" id="KW-1185">Reference proteome</keyword>
<organism evidence="2 3">
    <name type="scientific">Gossypium tomentosum</name>
    <name type="common">Hawaiian cotton</name>
    <name type="synonym">Gossypium sandvicense</name>
    <dbReference type="NCBI Taxonomy" id="34277"/>
    <lineage>
        <taxon>Eukaryota</taxon>
        <taxon>Viridiplantae</taxon>
        <taxon>Streptophyta</taxon>
        <taxon>Embryophyta</taxon>
        <taxon>Tracheophyta</taxon>
        <taxon>Spermatophyta</taxon>
        <taxon>Magnoliopsida</taxon>
        <taxon>eudicotyledons</taxon>
        <taxon>Gunneridae</taxon>
        <taxon>Pentapetalae</taxon>
        <taxon>rosids</taxon>
        <taxon>malvids</taxon>
        <taxon>Malvales</taxon>
        <taxon>Malvaceae</taxon>
        <taxon>Malvoideae</taxon>
        <taxon>Gossypium</taxon>
    </lineage>
</organism>
<dbReference type="Proteomes" id="UP000322667">
    <property type="component" value="Chromosome D07"/>
</dbReference>
<dbReference type="InterPro" id="IPR001932">
    <property type="entry name" value="PPM-type_phosphatase-like_dom"/>
</dbReference>